<organism evidence="2 3">
    <name type="scientific">Candidatus Muproteobacteria bacterium RBG_16_64_10</name>
    <dbReference type="NCBI Taxonomy" id="1817757"/>
    <lineage>
        <taxon>Bacteria</taxon>
        <taxon>Pseudomonadati</taxon>
        <taxon>Pseudomonadota</taxon>
        <taxon>Candidatus Muproteobacteria</taxon>
    </lineage>
</organism>
<dbReference type="Pfam" id="PF10263">
    <property type="entry name" value="SprT-like"/>
    <property type="match status" value="1"/>
</dbReference>
<dbReference type="InterPro" id="IPR006640">
    <property type="entry name" value="SprT-like_domain"/>
</dbReference>
<comment type="caution">
    <text evidence="2">The sequence shown here is derived from an EMBL/GenBank/DDBJ whole genome shotgun (WGS) entry which is preliminary data.</text>
</comment>
<feature type="domain" description="SprT-like" evidence="1">
    <location>
        <begin position="4"/>
        <end position="153"/>
    </location>
</feature>
<sequence>MLQAAVEACYRRAETHFQRRFERPLLTLDLRGMAAAVAHTHGNVIRFNRRLFERNTADFLRHTVAHEVSHLLAGRLHGRGIAPHGGEWAAIMREVFGLAPTRCHQYDVRPGMTAAYRYRCGCAAGHVFGTRRHRSALRGRRYYCRRCRQPLAF</sequence>
<reference evidence="2 3" key="1">
    <citation type="journal article" date="2016" name="Nat. Commun.">
        <title>Thousands of microbial genomes shed light on interconnected biogeochemical processes in an aquifer system.</title>
        <authorList>
            <person name="Anantharaman K."/>
            <person name="Brown C.T."/>
            <person name="Hug L.A."/>
            <person name="Sharon I."/>
            <person name="Castelle C.J."/>
            <person name="Probst A.J."/>
            <person name="Thomas B.C."/>
            <person name="Singh A."/>
            <person name="Wilkins M.J."/>
            <person name="Karaoz U."/>
            <person name="Brodie E.L."/>
            <person name="Williams K.H."/>
            <person name="Hubbard S.S."/>
            <person name="Banfield J.F."/>
        </authorList>
    </citation>
    <scope>NUCLEOTIDE SEQUENCE [LARGE SCALE GENOMIC DNA]</scope>
</reference>
<dbReference type="GO" id="GO:0006950">
    <property type="term" value="P:response to stress"/>
    <property type="evidence" value="ECO:0007669"/>
    <property type="project" value="UniProtKB-ARBA"/>
</dbReference>
<proteinExistence type="predicted"/>
<dbReference type="Proteomes" id="UP000179334">
    <property type="component" value="Unassembled WGS sequence"/>
</dbReference>
<dbReference type="EMBL" id="MFSR01000022">
    <property type="protein sequence ID" value="OGI40590.1"/>
    <property type="molecule type" value="Genomic_DNA"/>
</dbReference>
<dbReference type="SMART" id="SM00731">
    <property type="entry name" value="SprT"/>
    <property type="match status" value="1"/>
</dbReference>
<evidence type="ECO:0000313" key="2">
    <source>
        <dbReference type="EMBL" id="OGI40590.1"/>
    </source>
</evidence>
<feature type="non-terminal residue" evidence="2">
    <location>
        <position position="153"/>
    </location>
</feature>
<name>A0A1F6T634_9PROT</name>
<protein>
    <submittedName>
        <fullName evidence="2">SprT family protein</fullName>
    </submittedName>
</protein>
<evidence type="ECO:0000259" key="1">
    <source>
        <dbReference type="SMART" id="SM00731"/>
    </source>
</evidence>
<dbReference type="AlphaFoldDB" id="A0A1F6T634"/>
<evidence type="ECO:0000313" key="3">
    <source>
        <dbReference type="Proteomes" id="UP000179334"/>
    </source>
</evidence>
<dbReference type="PANTHER" id="PTHR38773">
    <property type="entry name" value="PROTEIN SPRT"/>
    <property type="match status" value="1"/>
</dbReference>
<dbReference type="PANTHER" id="PTHR38773:SF1">
    <property type="entry name" value="PROTEIN SPRT"/>
    <property type="match status" value="1"/>
</dbReference>
<accession>A0A1F6T634</accession>
<gene>
    <name evidence="2" type="ORF">A2V91_05490</name>
</gene>